<evidence type="ECO:0000256" key="4">
    <source>
        <dbReference type="ARBA" id="ARBA00022821"/>
    </source>
</evidence>
<evidence type="ECO:0000259" key="8">
    <source>
        <dbReference type="Pfam" id="PF18052"/>
    </source>
</evidence>
<keyword evidence="2" id="KW-0677">Repeat</keyword>
<evidence type="ECO:0000256" key="5">
    <source>
        <dbReference type="ARBA" id="ARBA00022840"/>
    </source>
</evidence>
<dbReference type="Pfam" id="PF18052">
    <property type="entry name" value="Rx_N"/>
    <property type="match status" value="1"/>
</dbReference>
<keyword evidence="12" id="KW-1185">Reference proteome</keyword>
<dbReference type="Gene3D" id="1.20.5.4130">
    <property type="match status" value="1"/>
</dbReference>
<dbReference type="Pfam" id="PF25019">
    <property type="entry name" value="LRR_R13L1-DRL21"/>
    <property type="match status" value="1"/>
</dbReference>
<evidence type="ECO:0000313" key="11">
    <source>
        <dbReference type="EMBL" id="KAK9200396.1"/>
    </source>
</evidence>
<evidence type="ECO:0008006" key="13">
    <source>
        <dbReference type="Google" id="ProtNLM"/>
    </source>
</evidence>
<dbReference type="GO" id="GO:0006952">
    <property type="term" value="P:defense response"/>
    <property type="evidence" value="ECO:0007669"/>
    <property type="project" value="UniProtKB-KW"/>
</dbReference>
<feature type="compositionally biased region" description="Low complexity" evidence="6">
    <location>
        <begin position="160"/>
        <end position="173"/>
    </location>
</feature>
<evidence type="ECO:0000256" key="6">
    <source>
        <dbReference type="SAM" id="MobiDB-lite"/>
    </source>
</evidence>
<dbReference type="PANTHER" id="PTHR36766:SF51">
    <property type="entry name" value="DISEASE RESISTANCE RPP13-LIKE PROTEIN 1"/>
    <property type="match status" value="1"/>
</dbReference>
<dbReference type="SUPFAM" id="SSF52058">
    <property type="entry name" value="L domain-like"/>
    <property type="match status" value="2"/>
</dbReference>
<dbReference type="InterPro" id="IPR058922">
    <property type="entry name" value="WHD_DRP"/>
</dbReference>
<dbReference type="Gene3D" id="1.10.10.10">
    <property type="entry name" value="Winged helix-like DNA-binding domain superfamily/Winged helix DNA-binding domain"/>
    <property type="match status" value="1"/>
</dbReference>
<dbReference type="InterPro" id="IPR002182">
    <property type="entry name" value="NB-ARC"/>
</dbReference>
<keyword evidence="3" id="KW-0547">Nucleotide-binding</keyword>
<dbReference type="InterPro" id="IPR027417">
    <property type="entry name" value="P-loop_NTPase"/>
</dbReference>
<evidence type="ECO:0000259" key="7">
    <source>
        <dbReference type="Pfam" id="PF00931"/>
    </source>
</evidence>
<evidence type="ECO:0000256" key="1">
    <source>
        <dbReference type="ARBA" id="ARBA00022614"/>
    </source>
</evidence>
<feature type="region of interest" description="Disordered" evidence="6">
    <location>
        <begin position="157"/>
        <end position="179"/>
    </location>
</feature>
<dbReference type="Gene3D" id="3.80.10.10">
    <property type="entry name" value="Ribonuclease Inhibitor"/>
    <property type="match status" value="3"/>
</dbReference>
<dbReference type="Pfam" id="PF00931">
    <property type="entry name" value="NB-ARC"/>
    <property type="match status" value="1"/>
</dbReference>
<evidence type="ECO:0000256" key="3">
    <source>
        <dbReference type="ARBA" id="ARBA00022741"/>
    </source>
</evidence>
<reference evidence="11 12" key="1">
    <citation type="submission" date="2024-05" db="EMBL/GenBank/DDBJ databases">
        <title>Haplotype-resolved chromosome-level genome assembly of Huyou (Citrus changshanensis).</title>
        <authorList>
            <person name="Miao C."/>
            <person name="Chen W."/>
            <person name="Wu Y."/>
            <person name="Wang L."/>
            <person name="Zhao S."/>
            <person name="Grierson D."/>
            <person name="Xu C."/>
            <person name="Chen K."/>
        </authorList>
    </citation>
    <scope>NUCLEOTIDE SEQUENCE [LARGE SCALE GENOMIC DNA]</scope>
    <source>
        <strain evidence="11">01-14</strain>
        <tissue evidence="11">Leaf</tissue>
    </source>
</reference>
<evidence type="ECO:0000259" key="10">
    <source>
        <dbReference type="Pfam" id="PF25019"/>
    </source>
</evidence>
<keyword evidence="1" id="KW-0433">Leucine-rich repeat</keyword>
<evidence type="ECO:0000256" key="2">
    <source>
        <dbReference type="ARBA" id="ARBA00022737"/>
    </source>
</evidence>
<dbReference type="Gene3D" id="1.10.8.430">
    <property type="entry name" value="Helical domain of apoptotic protease-activating factors"/>
    <property type="match status" value="1"/>
</dbReference>
<comment type="caution">
    <text evidence="11">The sequence shown here is derived from an EMBL/GenBank/DDBJ whole genome shotgun (WGS) entry which is preliminary data.</text>
</comment>
<dbReference type="SUPFAM" id="SSF52540">
    <property type="entry name" value="P-loop containing nucleoside triphosphate hydrolases"/>
    <property type="match status" value="1"/>
</dbReference>
<dbReference type="InterPro" id="IPR038005">
    <property type="entry name" value="RX-like_CC"/>
</dbReference>
<dbReference type="EMBL" id="JBCGBO010000005">
    <property type="protein sequence ID" value="KAK9200396.1"/>
    <property type="molecule type" value="Genomic_DNA"/>
</dbReference>
<sequence length="1416" mass="159917">MVAVGEILLNALFQVLFDRLASPDLFSFVRQLGGGVDSELKKWEKKLRMIQAMLRDAEEKQLTDEAVKMWLDDLQDLAYDAEDILDEFATQALDSKLMAEDQDSTRQVLSFIPASLNPNAIMFNHSMGSKIKDICGRLEQLCHERIELRLQRIPGSVGTSSASAAQQRPPSSSVPTERAVYGRDKDKARILKMVLSTDEKTDDDANFRVIPIVGMAGVGKTTLAREVYNDKSLNAKDFKFDIKAWVCISDVFDVLSISKALLESITRKPCHLNTLNEVQVDLKTAVDGKRFLLVLDDVWNEDYSLWVDLKAPLLAAAPNSKMIITTRHSHVASTMGPIKHYNLKRLLDEDCWSIFIKHAYESRSLKAHQISELFRKKVVGKCGGLPLAAKSLGGLLRTTRCDLWEDILDSKIWDLPQQSGILPVLRLSYHHLPSYLKRCFAYCAIFPKDYEFYEKELVFLWIGGGIIRQSKNNEQLEDLGSQCFHDLVSRSIFQPSSRNSCKFVMHDLVHDLAQQVSGETIFRLEEANAISRRFERVRHSSYVRGGYDGRSKFEVFYQTENLRTFLPIRIRGGTICSYITGIVLSDLLPKFKRLRVLSLQRYYIGELLVSFEDLKLLRYLNLADTMIRTLPESTNSLLNLEILILRNCSRLKKLPSKMRNLINLHHLDIKGANLLREMPLGMKELKNLRTLSNFIVGKGEAVSGLEDLKNLKFLGGELCISGLENVNDSQKAREATLCEKENLKTLSLEWGSQFDNSQDEVMEEYAVGVLDKLQPHKCIKNLTIKQYNGARFPSWLGDPLFSKMEVLKLENCWNCTSLPSLGLLSSLRELTIQGLTKLKSIGSEVYGKGFSKPFQSLEILSFENLPEWEYWDTNIKGNDHADRVEIFPRLHKLSIMECPKLSGKLPELLPSLETLVVATCQKLVVSLSGFPVLCRLEVDTCKELVCRIPVDSKLIKTMTISNSSLLITGCKGMLCGSPTDSSMLKPMTISNILEFGKLLTPGFEILETLAIGNSEQIKSWKQHGIFRSDKKPGQGLNMLAYPEEVSIEENCISLVSFPELIFPPNKLHSLRIGKSTALKSLPEAMMASNSLLERLRISRCDSLTFITRCKLPSSLKMLEILHCQNMQCLVDGEDDASSSSSSLLSSTMNLKHLMVLDCPKLTSLSSGIRFLEALEYLYIRDCPKLKSIPDSLPNLNILQSIYIWNCPSLVSFPERGLPNCISTVVIANCEKLEALPNDMHRLNFLEHLRIGQCPSILSFPEEGFPTNLASLVIGGDVKMYKGLIQWGLHRLTALRRLEIDGCHDDEVECFPNEEMGVMLPSSLTHLTIAGFKKLKKLSLMTSLEYLWIKNCPNLASFPELGLPSSLTQLYIDHCPLLKKECKMDKGREWSKIAHIPCVEIDDKFIYEPQESANENF</sequence>
<dbReference type="Proteomes" id="UP001428341">
    <property type="component" value="Unassembled WGS sequence"/>
</dbReference>
<dbReference type="Gene3D" id="3.40.50.300">
    <property type="entry name" value="P-loop containing nucleotide triphosphate hydrolases"/>
    <property type="match status" value="1"/>
</dbReference>
<dbReference type="FunFam" id="1.10.10.10:FF:000322">
    <property type="entry name" value="Probable disease resistance protein At1g63360"/>
    <property type="match status" value="1"/>
</dbReference>
<dbReference type="CDD" id="cd14798">
    <property type="entry name" value="RX-CC_like"/>
    <property type="match status" value="1"/>
</dbReference>
<dbReference type="GO" id="GO:0051707">
    <property type="term" value="P:response to other organism"/>
    <property type="evidence" value="ECO:0007669"/>
    <property type="project" value="UniProtKB-ARBA"/>
</dbReference>
<proteinExistence type="predicted"/>
<dbReference type="GO" id="GO:0005524">
    <property type="term" value="F:ATP binding"/>
    <property type="evidence" value="ECO:0007669"/>
    <property type="project" value="UniProtKB-KW"/>
</dbReference>
<dbReference type="InterPro" id="IPR036388">
    <property type="entry name" value="WH-like_DNA-bd_sf"/>
</dbReference>
<dbReference type="InterPro" id="IPR056789">
    <property type="entry name" value="LRR_R13L1-DRL21"/>
</dbReference>
<dbReference type="Pfam" id="PF23559">
    <property type="entry name" value="WHD_DRP"/>
    <property type="match status" value="1"/>
</dbReference>
<dbReference type="InterPro" id="IPR042197">
    <property type="entry name" value="Apaf_helical"/>
</dbReference>
<name>A0AAP0MC55_9ROSI</name>
<evidence type="ECO:0000313" key="12">
    <source>
        <dbReference type="Proteomes" id="UP001428341"/>
    </source>
</evidence>
<feature type="domain" description="Disease resistance protein winged helix" evidence="9">
    <location>
        <begin position="445"/>
        <end position="513"/>
    </location>
</feature>
<feature type="domain" description="R13L1/DRL21-like LRR repeat region" evidence="10">
    <location>
        <begin position="705"/>
        <end position="834"/>
    </location>
</feature>
<protein>
    <recommendedName>
        <fullName evidence="13">Disease resistance RPP13-like protein 1</fullName>
    </recommendedName>
</protein>
<gene>
    <name evidence="11" type="ORF">WN944_015593</name>
</gene>
<keyword evidence="5" id="KW-0067">ATP-binding</keyword>
<feature type="domain" description="NB-ARC" evidence="7">
    <location>
        <begin position="203"/>
        <end position="362"/>
    </location>
</feature>
<dbReference type="PRINTS" id="PR00364">
    <property type="entry name" value="DISEASERSIST"/>
</dbReference>
<keyword evidence="4" id="KW-0611">Plant defense</keyword>
<dbReference type="PANTHER" id="PTHR36766">
    <property type="entry name" value="PLANT BROAD-SPECTRUM MILDEW RESISTANCE PROTEIN RPW8"/>
    <property type="match status" value="1"/>
</dbReference>
<dbReference type="GO" id="GO:0043531">
    <property type="term" value="F:ADP binding"/>
    <property type="evidence" value="ECO:0007669"/>
    <property type="project" value="InterPro"/>
</dbReference>
<dbReference type="InterPro" id="IPR032675">
    <property type="entry name" value="LRR_dom_sf"/>
</dbReference>
<accession>A0AAP0MC55</accession>
<evidence type="ECO:0000259" key="9">
    <source>
        <dbReference type="Pfam" id="PF23559"/>
    </source>
</evidence>
<dbReference type="InterPro" id="IPR041118">
    <property type="entry name" value="Rx_N"/>
</dbReference>
<feature type="domain" description="Disease resistance N-terminal" evidence="8">
    <location>
        <begin position="9"/>
        <end position="101"/>
    </location>
</feature>
<organism evidence="11 12">
    <name type="scientific">Citrus x changshan-huyou</name>
    <dbReference type="NCBI Taxonomy" id="2935761"/>
    <lineage>
        <taxon>Eukaryota</taxon>
        <taxon>Viridiplantae</taxon>
        <taxon>Streptophyta</taxon>
        <taxon>Embryophyta</taxon>
        <taxon>Tracheophyta</taxon>
        <taxon>Spermatophyta</taxon>
        <taxon>Magnoliopsida</taxon>
        <taxon>eudicotyledons</taxon>
        <taxon>Gunneridae</taxon>
        <taxon>Pentapetalae</taxon>
        <taxon>rosids</taxon>
        <taxon>malvids</taxon>
        <taxon>Sapindales</taxon>
        <taxon>Rutaceae</taxon>
        <taxon>Aurantioideae</taxon>
        <taxon>Citrus</taxon>
    </lineage>
</organism>